<accession>A0ACB6V2L0</accession>
<proteinExistence type="predicted"/>
<evidence type="ECO:0000313" key="2">
    <source>
        <dbReference type="Proteomes" id="UP000744676"/>
    </source>
</evidence>
<organism evidence="1 2">
    <name type="scientific">Geotrichum galactomycetum</name>
    <dbReference type="NCBI Taxonomy" id="27317"/>
    <lineage>
        <taxon>Eukaryota</taxon>
        <taxon>Fungi</taxon>
        <taxon>Dikarya</taxon>
        <taxon>Ascomycota</taxon>
        <taxon>Saccharomycotina</taxon>
        <taxon>Dipodascomycetes</taxon>
        <taxon>Dipodascales</taxon>
        <taxon>Dipodascaceae</taxon>
        <taxon>Geotrichum</taxon>
    </lineage>
</organism>
<dbReference type="Proteomes" id="UP000744676">
    <property type="component" value="Unassembled WGS sequence"/>
</dbReference>
<comment type="caution">
    <text evidence="1">The sequence shown here is derived from an EMBL/GenBank/DDBJ whole genome shotgun (WGS) entry which is preliminary data.</text>
</comment>
<protein>
    <submittedName>
        <fullName evidence="1">Uncharacterized protein</fullName>
    </submittedName>
</protein>
<evidence type="ECO:0000313" key="1">
    <source>
        <dbReference type="EMBL" id="KAF5095881.1"/>
    </source>
</evidence>
<sequence length="185" mass="20673">MSFLSGLRSVSVLRPASSALSRSCVRALPVARSFATSQPMLTSAKTELPDFIPASKNTFNFTKVAPADLEPLKLAHSLYATVHMFDRKFLVTEGDEIVLPVRLRNATVGDTLNFDKVSVIGSRDHTLTGMPLIDPSHFKIKGVVVEKSREKKRVNERTQRRIRHVRHVPVENCITVIRINELSLN</sequence>
<reference evidence="1 2" key="1">
    <citation type="journal article" date="2020" name="Front. Microbiol.">
        <title>Phenotypic and Genetic Characterization of the Cheese Ripening Yeast Geotrichum candidum.</title>
        <authorList>
            <person name="Perkins V."/>
            <person name="Vignola S."/>
            <person name="Lessard M.H."/>
            <person name="Plante P.L."/>
            <person name="Corbeil J."/>
            <person name="Dugat-Bony E."/>
            <person name="Frenette M."/>
            <person name="Labrie S."/>
        </authorList>
    </citation>
    <scope>NUCLEOTIDE SEQUENCE [LARGE SCALE GENOMIC DNA]</scope>
    <source>
        <strain evidence="1 2">LMA-1147</strain>
    </source>
</reference>
<keyword evidence="2" id="KW-1185">Reference proteome</keyword>
<dbReference type="EMBL" id="QVQA01000107">
    <property type="protein sequence ID" value="KAF5095881.1"/>
    <property type="molecule type" value="Genomic_DNA"/>
</dbReference>
<name>A0ACB6V2L0_9ASCO</name>
<gene>
    <name evidence="1" type="ORF">D0Z00_002968</name>
</gene>